<dbReference type="AlphaFoldDB" id="A0A2H0X8D5"/>
<dbReference type="EMBL" id="PEYV01000066">
    <property type="protein sequence ID" value="PIS21203.1"/>
    <property type="molecule type" value="Genomic_DNA"/>
</dbReference>
<protein>
    <submittedName>
        <fullName evidence="1">Uncharacterized protein</fullName>
    </submittedName>
</protein>
<dbReference type="Proteomes" id="UP000231098">
    <property type="component" value="Unassembled WGS sequence"/>
</dbReference>
<organism evidence="1 2">
    <name type="scientific">candidate division WWE3 bacterium CG08_land_8_20_14_0_20_41_15</name>
    <dbReference type="NCBI Taxonomy" id="1975086"/>
    <lineage>
        <taxon>Bacteria</taxon>
        <taxon>Katanobacteria</taxon>
    </lineage>
</organism>
<accession>A0A2H0X8D5</accession>
<evidence type="ECO:0000313" key="1">
    <source>
        <dbReference type="EMBL" id="PIS21203.1"/>
    </source>
</evidence>
<sequence length="348" mass="39027">MSIESPSPAPVENTIDSEAKERYDFNFIVASRILVCHQSLKSGATAEDRVKGGRAEEWLKTHGTDRTWSPNGSKPANDFWSTYATRSVEAQQKFLREANLKIAFSASENDSAIDELLEAVPQLGPVVPSQPAPPTIEAAPAAEAKRPPTLKEQAEKIGVMGHNPFANEVSKLLAGDSRAAPFLRLREVVVPEKGNRIKAVDLQKVLSEKFVGRIKYNCAQKHLEELKYSPEGYGYKDEPAVIYYKTLELKTLVDDLCRLGEQEKANKNIAGRGLSEDPAVERLLWRLWTESGGRAIVKGYYDEDLGILTGDEEYDIKTRRKDRPRAKKNSSMDKRKEFRRALATMHLR</sequence>
<name>A0A2H0X8D5_UNCKA</name>
<proteinExistence type="predicted"/>
<evidence type="ECO:0000313" key="2">
    <source>
        <dbReference type="Proteomes" id="UP000231098"/>
    </source>
</evidence>
<gene>
    <name evidence="1" type="ORF">COT51_04025</name>
</gene>
<comment type="caution">
    <text evidence="1">The sequence shown here is derived from an EMBL/GenBank/DDBJ whole genome shotgun (WGS) entry which is preliminary data.</text>
</comment>
<reference evidence="2" key="1">
    <citation type="submission" date="2017-09" db="EMBL/GenBank/DDBJ databases">
        <title>Depth-based differentiation of microbial function through sediment-hosted aquifers and enrichment of novel symbionts in the deep terrestrial subsurface.</title>
        <authorList>
            <person name="Probst A.J."/>
            <person name="Ladd B."/>
            <person name="Jarett J.K."/>
            <person name="Geller-Mcgrath D.E."/>
            <person name="Sieber C.M.K."/>
            <person name="Emerson J.B."/>
            <person name="Anantharaman K."/>
            <person name="Thomas B.C."/>
            <person name="Malmstrom R."/>
            <person name="Stieglmeier M."/>
            <person name="Klingl A."/>
            <person name="Woyke T."/>
            <person name="Ryan C.M."/>
            <person name="Banfield J.F."/>
        </authorList>
    </citation>
    <scope>NUCLEOTIDE SEQUENCE [LARGE SCALE GENOMIC DNA]</scope>
</reference>